<name>A0A8E0S6H9_9TREM</name>
<dbReference type="AlphaFoldDB" id="A0A8E0S6H9"/>
<keyword evidence="3" id="KW-1185">Reference proteome</keyword>
<dbReference type="Proteomes" id="UP000728185">
    <property type="component" value="Unassembled WGS sequence"/>
</dbReference>
<organism evidence="2 3">
    <name type="scientific">Fasciolopsis buskii</name>
    <dbReference type="NCBI Taxonomy" id="27845"/>
    <lineage>
        <taxon>Eukaryota</taxon>
        <taxon>Metazoa</taxon>
        <taxon>Spiralia</taxon>
        <taxon>Lophotrochozoa</taxon>
        <taxon>Platyhelminthes</taxon>
        <taxon>Trematoda</taxon>
        <taxon>Digenea</taxon>
        <taxon>Plagiorchiida</taxon>
        <taxon>Echinostomata</taxon>
        <taxon>Echinostomatoidea</taxon>
        <taxon>Fasciolidae</taxon>
        <taxon>Fasciolopsis</taxon>
    </lineage>
</organism>
<comment type="caution">
    <text evidence="2">The sequence shown here is derived from an EMBL/GenBank/DDBJ whole genome shotgun (WGS) entry which is preliminary data.</text>
</comment>
<reference evidence="2" key="1">
    <citation type="submission" date="2019-05" db="EMBL/GenBank/DDBJ databases">
        <title>Annotation for the trematode Fasciolopsis buski.</title>
        <authorList>
            <person name="Choi Y.-J."/>
        </authorList>
    </citation>
    <scope>NUCLEOTIDE SEQUENCE</scope>
    <source>
        <strain evidence="2">HT</strain>
        <tissue evidence="2">Whole worm</tissue>
    </source>
</reference>
<feature type="compositionally biased region" description="Low complexity" evidence="1">
    <location>
        <begin position="392"/>
        <end position="401"/>
    </location>
</feature>
<dbReference type="EMBL" id="LUCM01002088">
    <property type="protein sequence ID" value="KAA0197902.1"/>
    <property type="molecule type" value="Genomic_DNA"/>
</dbReference>
<evidence type="ECO:0000313" key="2">
    <source>
        <dbReference type="EMBL" id="KAA0197902.1"/>
    </source>
</evidence>
<evidence type="ECO:0000256" key="1">
    <source>
        <dbReference type="SAM" id="MobiDB-lite"/>
    </source>
</evidence>
<accession>A0A8E0S6H9</accession>
<protein>
    <submittedName>
        <fullName evidence="2">Uncharacterized protein</fullName>
    </submittedName>
</protein>
<feature type="compositionally biased region" description="Basic and acidic residues" evidence="1">
    <location>
        <begin position="381"/>
        <end position="391"/>
    </location>
</feature>
<sequence>MMFNTVCIAYSDIRAANVENGVLTEEGRNLLFTRDLSKSAQVFTKVDMPKGPEGVQDVLDSSFSANLTKQPWFSSMMNLIRTKSKKNLYSPTNQPVPSPHLEKNFVMGESSFGDLCGQEFRQKIITPSRNRRSRVVYRKSRGDSLLHSLKQQEEFIKKQMCDIEAQIECLSGTMKCEVIGVSGSNYRPSKDEFRLSETISQNKQISNNLRLLTDTSDSLASSKLDSTDAVGKEARLDTFIYDGPTSVFTTSPFSASPSNTSQPNLGSISYAQRQNLTNSALTNVKLTGINDISPKVKRDANQRTASLKNWLSMPQLGSSLDRLSEILENRRNADMSFQSSSDLGARAALKYNMSTESGGLPRKQDTLSSLWKSFAFLQDFSDSHDDPESSRSSRSFISDTSPESGVTLPKAEQMSTGWRQLDLATMWHLDYMNRLIDRLTQREIPLEKQRAVIRDRLVSPPILFPERNMIDLMETSVTSHWMSIALMGQIYVMRRTLDLVQDLIINPQVAPIQYVTNLVGGNDGLRKTVYRQCIYPLIWKDISGDLQSENGWINGPLIMLDVRQLKKILIEYYTKAVATFWPDVDGTKGYIQQKLRGSEARGILPSLLQMNWSFQEFFDVHCLDCYPDEVSVELPYADGSSTEEPGSLRVIANHSTKTWLEVAHLASSSDYELASCALKVLLICDRQIRTLSGSLQNKLESLHSRDLLACAKRCLPVLFSNGPPIFCYLSLVIASHYNGTIMEFITPLWMSMLRGYDMSFRHNKQRFEILRALAVLYEQQYSHLQTKSKQLHQLNSKSFFIMNSATSVNAVSRLLTRLSTSDSDEDIRLFTKQILQKIGGHVQIKPRNLKVRQPVEVLQSGCKS</sequence>
<feature type="region of interest" description="Disordered" evidence="1">
    <location>
        <begin position="381"/>
        <end position="412"/>
    </location>
</feature>
<proteinExistence type="predicted"/>
<dbReference type="OrthoDB" id="9999654at2759"/>
<gene>
    <name evidence="2" type="ORF">FBUS_07212</name>
</gene>
<evidence type="ECO:0000313" key="3">
    <source>
        <dbReference type="Proteomes" id="UP000728185"/>
    </source>
</evidence>